<feature type="domain" description="Chemokine interleukin-8-like" evidence="3">
    <location>
        <begin position="24"/>
        <end position="85"/>
    </location>
</feature>
<protein>
    <recommendedName>
        <fullName evidence="3">Chemokine interleukin-8-like domain-containing protein</fullName>
    </recommendedName>
</protein>
<reference evidence="4" key="1">
    <citation type="submission" date="2023-09" db="UniProtKB">
        <authorList>
            <consortium name="Ensembl"/>
        </authorList>
    </citation>
    <scope>IDENTIFICATION</scope>
</reference>
<dbReference type="Gene3D" id="2.40.50.40">
    <property type="match status" value="1"/>
</dbReference>
<dbReference type="GeneTree" id="ENSGT01030000234983"/>
<dbReference type="GO" id="GO:0005615">
    <property type="term" value="C:extracellular space"/>
    <property type="evidence" value="ECO:0007669"/>
    <property type="project" value="UniProtKB-KW"/>
</dbReference>
<sequence length="163" mass="18573">MNSVTAFIACLLILGAQGQPASKSNKCKCYSYIGRISPKLIKAEPVIHYPSIFCPHTEIIVTTKADMKRCVSPESPLGRHILKNRMELYICFLNKYQNKTHVMGLSVLCVLLCFQCINIRQTKLLHIYFLGFKKSFKVFFNLGKYKLSDNSTLKQMSVLCVQQ</sequence>
<evidence type="ECO:0000256" key="1">
    <source>
        <dbReference type="ARBA" id="ARBA00022514"/>
    </source>
</evidence>
<dbReference type="InterPro" id="IPR001811">
    <property type="entry name" value="Chemokine_IL8-like_dom"/>
</dbReference>
<name>A0A3B4HDA9_9CICH</name>
<dbReference type="GO" id="GO:0008009">
    <property type="term" value="F:chemokine activity"/>
    <property type="evidence" value="ECO:0007669"/>
    <property type="project" value="InterPro"/>
</dbReference>
<dbReference type="AlphaFoldDB" id="A0A3B4HDA9"/>
<accession>A0A3B4HDA9</accession>
<dbReference type="Pfam" id="PF00048">
    <property type="entry name" value="IL8"/>
    <property type="match status" value="1"/>
</dbReference>
<dbReference type="SMART" id="SM00199">
    <property type="entry name" value="SCY"/>
    <property type="match status" value="1"/>
</dbReference>
<keyword evidence="1" id="KW-0202">Cytokine</keyword>
<proteinExistence type="predicted"/>
<dbReference type="InterPro" id="IPR036048">
    <property type="entry name" value="Interleukin_8-like_sf"/>
</dbReference>
<organism evidence="4">
    <name type="scientific">Pundamilia nyererei</name>
    <dbReference type="NCBI Taxonomy" id="303518"/>
    <lineage>
        <taxon>Eukaryota</taxon>
        <taxon>Metazoa</taxon>
        <taxon>Chordata</taxon>
        <taxon>Craniata</taxon>
        <taxon>Vertebrata</taxon>
        <taxon>Euteleostomi</taxon>
        <taxon>Actinopterygii</taxon>
        <taxon>Neopterygii</taxon>
        <taxon>Teleostei</taxon>
        <taxon>Neoteleostei</taxon>
        <taxon>Acanthomorphata</taxon>
        <taxon>Ovalentaria</taxon>
        <taxon>Cichlomorphae</taxon>
        <taxon>Cichliformes</taxon>
        <taxon>Cichlidae</taxon>
        <taxon>African cichlids</taxon>
        <taxon>Pseudocrenilabrinae</taxon>
        <taxon>Haplochromini</taxon>
        <taxon>Pundamilia</taxon>
    </lineage>
</organism>
<dbReference type="Ensembl" id="ENSPNYT00000032847.1">
    <property type="protein sequence ID" value="ENSPNYP00000032078.1"/>
    <property type="gene ID" value="ENSPNYG00000024219.1"/>
</dbReference>
<dbReference type="GO" id="GO:0006955">
    <property type="term" value="P:immune response"/>
    <property type="evidence" value="ECO:0007669"/>
    <property type="project" value="InterPro"/>
</dbReference>
<feature type="chain" id="PRO_5017291988" description="Chemokine interleukin-8-like domain-containing protein" evidence="2">
    <location>
        <begin position="19"/>
        <end position="163"/>
    </location>
</feature>
<evidence type="ECO:0000313" key="4">
    <source>
        <dbReference type="Ensembl" id="ENSPNYP00000032078.1"/>
    </source>
</evidence>
<keyword evidence="2" id="KW-0732">Signal</keyword>
<feature type="signal peptide" evidence="2">
    <location>
        <begin position="1"/>
        <end position="18"/>
    </location>
</feature>
<evidence type="ECO:0000259" key="3">
    <source>
        <dbReference type="SMART" id="SM00199"/>
    </source>
</evidence>
<dbReference type="SUPFAM" id="SSF54117">
    <property type="entry name" value="Interleukin 8-like chemokines"/>
    <property type="match status" value="1"/>
</dbReference>
<evidence type="ECO:0000256" key="2">
    <source>
        <dbReference type="SAM" id="SignalP"/>
    </source>
</evidence>